<sequence>MTLLCSVAGHTAETTHHHNQGLDFTRCHRCGCDLIRPEADGEWTEVPKGFRVVWREFGRTGDAASVAARMGRMAPPPRREPRNARPQPKRDRRGKPLTGAMSMFGALSNLGKLVSGNHPVEDTEGRTMETSGQYVICLPAAAG</sequence>
<organism evidence="2 3">
    <name type="scientific">Sphingomonas canadensis</name>
    <dbReference type="NCBI Taxonomy" id="1219257"/>
    <lineage>
        <taxon>Bacteria</taxon>
        <taxon>Pseudomonadati</taxon>
        <taxon>Pseudomonadota</taxon>
        <taxon>Alphaproteobacteria</taxon>
        <taxon>Sphingomonadales</taxon>
        <taxon>Sphingomonadaceae</taxon>
        <taxon>Sphingomonas</taxon>
    </lineage>
</organism>
<comment type="caution">
    <text evidence="2">The sequence shown here is derived from an EMBL/GenBank/DDBJ whole genome shotgun (WGS) entry which is preliminary data.</text>
</comment>
<evidence type="ECO:0000256" key="1">
    <source>
        <dbReference type="SAM" id="MobiDB-lite"/>
    </source>
</evidence>
<feature type="region of interest" description="Disordered" evidence="1">
    <location>
        <begin position="64"/>
        <end position="98"/>
    </location>
</feature>
<reference evidence="3" key="1">
    <citation type="journal article" date="2019" name="Int. J. Syst. Evol. Microbiol.">
        <title>The Global Catalogue of Microorganisms (GCM) 10K type strain sequencing project: providing services to taxonomists for standard genome sequencing and annotation.</title>
        <authorList>
            <consortium name="The Broad Institute Genomics Platform"/>
            <consortium name="The Broad Institute Genome Sequencing Center for Infectious Disease"/>
            <person name="Wu L."/>
            <person name="Ma J."/>
        </authorList>
    </citation>
    <scope>NUCLEOTIDE SEQUENCE [LARGE SCALE GENOMIC DNA]</scope>
    <source>
        <strain evidence="3">CCUG 62982</strain>
    </source>
</reference>
<accession>A0ABW3H9Q7</accession>
<dbReference type="EMBL" id="JBHTJG010000005">
    <property type="protein sequence ID" value="MFD0947175.1"/>
    <property type="molecule type" value="Genomic_DNA"/>
</dbReference>
<dbReference type="Proteomes" id="UP001596977">
    <property type="component" value="Unassembled WGS sequence"/>
</dbReference>
<evidence type="ECO:0000313" key="2">
    <source>
        <dbReference type="EMBL" id="MFD0947175.1"/>
    </source>
</evidence>
<evidence type="ECO:0000313" key="3">
    <source>
        <dbReference type="Proteomes" id="UP001596977"/>
    </source>
</evidence>
<proteinExistence type="predicted"/>
<keyword evidence="3" id="KW-1185">Reference proteome</keyword>
<gene>
    <name evidence="2" type="ORF">ACFQ1E_12565</name>
</gene>
<name>A0ABW3H9Q7_9SPHN</name>
<protein>
    <submittedName>
        <fullName evidence="2">Uncharacterized protein</fullName>
    </submittedName>
</protein>
<dbReference type="RefSeq" id="WP_264944448.1">
    <property type="nucleotide sequence ID" value="NZ_JAPDRA010000005.1"/>
</dbReference>